<dbReference type="EMBL" id="JAATIQ010000271">
    <property type="protein sequence ID" value="KAF4365719.1"/>
    <property type="molecule type" value="Genomic_DNA"/>
</dbReference>
<comment type="pathway">
    <text evidence="1">Protein modification; protein ubiquitination.</text>
</comment>
<keyword evidence="6" id="KW-1185">Reference proteome</keyword>
<dbReference type="AlphaFoldDB" id="A0A7J6F781"/>
<dbReference type="PANTHER" id="PTHR44203:SF3">
    <property type="entry name" value="ETO1-LIKE PROTEIN 2"/>
    <property type="match status" value="1"/>
</dbReference>
<keyword evidence="3" id="KW-0175">Coiled coil</keyword>
<dbReference type="Gene3D" id="3.30.710.10">
    <property type="entry name" value="Potassium Channel Kv1.1, Chain A"/>
    <property type="match status" value="1"/>
</dbReference>
<dbReference type="SUPFAM" id="SSF48452">
    <property type="entry name" value="TPR-like"/>
    <property type="match status" value="3"/>
</dbReference>
<dbReference type="SUPFAM" id="SSF54695">
    <property type="entry name" value="POZ domain"/>
    <property type="match status" value="1"/>
</dbReference>
<dbReference type="InterPro" id="IPR011990">
    <property type="entry name" value="TPR-like_helical_dom_sf"/>
</dbReference>
<dbReference type="PANTHER" id="PTHR44203">
    <property type="entry name" value="ETO1-RELATED"/>
    <property type="match status" value="1"/>
</dbReference>
<dbReference type="SMART" id="SM00028">
    <property type="entry name" value="TPR"/>
    <property type="match status" value="5"/>
</dbReference>
<dbReference type="Pfam" id="PF13181">
    <property type="entry name" value="TPR_8"/>
    <property type="match status" value="1"/>
</dbReference>
<evidence type="ECO:0000313" key="5">
    <source>
        <dbReference type="EMBL" id="KAF4365719.1"/>
    </source>
</evidence>
<evidence type="ECO:0000256" key="3">
    <source>
        <dbReference type="SAM" id="Coils"/>
    </source>
</evidence>
<feature type="coiled-coil region" evidence="3">
    <location>
        <begin position="795"/>
        <end position="822"/>
    </location>
</feature>
<dbReference type="InterPro" id="IPR000210">
    <property type="entry name" value="BTB/POZ_dom"/>
</dbReference>
<dbReference type="Proteomes" id="UP000583929">
    <property type="component" value="Unassembled WGS sequence"/>
</dbReference>
<dbReference type="InterPro" id="IPR011333">
    <property type="entry name" value="SKP1/BTB/POZ_sf"/>
</dbReference>
<sequence length="967" mass="109411">MRGLKLIDRYKSAQVHAFNPTDTSGGKTPRGGTVRAKLEAQIIKSFVSNSKPNKAHNSVSVSEALLPYGLPATELLEPCLEPYLKPVDLIGSLAELYRRIEGCPSPSKKSLLLVEQYSLMRGLADPKLLRRCLRAARQQAEDVHSKVVLSAWLRFERREDELVGVSPMDCGGHVLECPKAALVKGYDPNSIFKDCHCCCGPSEVINESILEKNECFEEENDVSFYIGEEEIKCVRCRMATLSTPFKAMLYGSFKESRKENIDFSQNGISVEGMRAVEVYSRTKRLDFFSPKILVELLSFSNRFCCDEMKAACDAQLASLVVTIDDALILIEYGLEETANILVASCLQVLLRRLPNSLCRPKVMKFLCCSKTRGRLSMLGSASFLLYCFLSQVAMEESMVSKMTVKLLKRLGESAKENWQKALAAHQLGCVLLERQEFNTAQRSFEAAVEAGHVYSMAGVARAKNKLGQQYSAYKLMCYVISEYKPAGWMYQERSLYNIGKEKELDLSTATKMDPTLLFPYKYRAVAKMEEKQIRAAILEIDKIIGFKLSPDCLELRAWFFIALEDYGNAIRDIRVILTLEPNYMMFGEKVRGDYMIEVLSRLVQKWSQADCWMCLYEKWSSVDDVGSLAIIHQMLESDPANSVLQFRQSLLLLRLNCQKSAMRSLRLARNHSSSEHERLVYEGWILYDTGNREESLSRAEKSLSIQRSFEAFFLKAYVLADTSLNPESSSSVIQLLEEALRCPSDGLRKGQALNNLGSIYVDCGNLDQAAGCYKNALDIKHTRAHQGLARVYHLRNQRKAAYDEMTKLVEKAQNNASAYEKRSEYCDDREMAKQDLDTATELDPLRTYPYRYRAAGEISILPLSDICSFSYAVFMFLKSFMPTNGTEMHILSVSMDDQKENEAVEELTKALNFRPDLQMLHLRAAFYDSIGNTTSALRDCQAALCLDPNHTDTLDLYNRAHNSVIQN</sequence>
<reference evidence="5 6" key="1">
    <citation type="journal article" date="2020" name="bioRxiv">
        <title>Sequence and annotation of 42 cannabis genomes reveals extensive copy number variation in cannabinoid synthesis and pathogen resistance genes.</title>
        <authorList>
            <person name="Mckernan K.J."/>
            <person name="Helbert Y."/>
            <person name="Kane L.T."/>
            <person name="Ebling H."/>
            <person name="Zhang L."/>
            <person name="Liu B."/>
            <person name="Eaton Z."/>
            <person name="Mclaughlin S."/>
            <person name="Kingan S."/>
            <person name="Baybayan P."/>
            <person name="Concepcion G."/>
            <person name="Jordan M."/>
            <person name="Riva A."/>
            <person name="Barbazuk W."/>
            <person name="Harkins T."/>
        </authorList>
    </citation>
    <scope>NUCLEOTIDE SEQUENCE [LARGE SCALE GENOMIC DNA]</scope>
    <source>
        <strain evidence="6">cv. Jamaican Lion 4</strain>
        <tissue evidence="5">Leaf</tissue>
    </source>
</reference>
<dbReference type="PROSITE" id="PS50005">
    <property type="entry name" value="TPR"/>
    <property type="match status" value="1"/>
</dbReference>
<dbReference type="Gene3D" id="1.25.40.10">
    <property type="entry name" value="Tetratricopeptide repeat domain"/>
    <property type="match status" value="3"/>
</dbReference>
<dbReference type="GO" id="GO:0010105">
    <property type="term" value="P:negative regulation of ethylene-activated signaling pathway"/>
    <property type="evidence" value="ECO:0007669"/>
    <property type="project" value="InterPro"/>
</dbReference>
<evidence type="ECO:0000259" key="4">
    <source>
        <dbReference type="SMART" id="SM00225"/>
    </source>
</evidence>
<comment type="caution">
    <text evidence="5">The sequence shown here is derived from an EMBL/GenBank/DDBJ whole genome shotgun (WGS) entry which is preliminary data.</text>
</comment>
<protein>
    <recommendedName>
        <fullName evidence="4">BTB domain-containing protein</fullName>
    </recommendedName>
</protein>
<keyword evidence="2" id="KW-0802">TPR repeat</keyword>
<gene>
    <name evidence="5" type="ORF">G4B88_009442</name>
</gene>
<feature type="repeat" description="TPR" evidence="2">
    <location>
        <begin position="750"/>
        <end position="783"/>
    </location>
</feature>
<name>A0A7J6F781_CANSA</name>
<proteinExistence type="predicted"/>
<evidence type="ECO:0000313" key="6">
    <source>
        <dbReference type="Proteomes" id="UP000583929"/>
    </source>
</evidence>
<accession>A0A7J6F781</accession>
<dbReference type="InterPro" id="IPR019734">
    <property type="entry name" value="TPR_rpt"/>
</dbReference>
<dbReference type="InterPro" id="IPR044631">
    <property type="entry name" value="ETO1-like"/>
</dbReference>
<evidence type="ECO:0000256" key="2">
    <source>
        <dbReference type="PROSITE-ProRule" id="PRU00339"/>
    </source>
</evidence>
<evidence type="ECO:0000256" key="1">
    <source>
        <dbReference type="ARBA" id="ARBA00004906"/>
    </source>
</evidence>
<feature type="domain" description="BTB" evidence="4">
    <location>
        <begin position="220"/>
        <end position="320"/>
    </location>
</feature>
<dbReference type="SMART" id="SM00225">
    <property type="entry name" value="BTB"/>
    <property type="match status" value="1"/>
</dbReference>
<organism evidence="5 6">
    <name type="scientific">Cannabis sativa</name>
    <name type="common">Hemp</name>
    <name type="synonym">Marijuana</name>
    <dbReference type="NCBI Taxonomy" id="3483"/>
    <lineage>
        <taxon>Eukaryota</taxon>
        <taxon>Viridiplantae</taxon>
        <taxon>Streptophyta</taxon>
        <taxon>Embryophyta</taxon>
        <taxon>Tracheophyta</taxon>
        <taxon>Spermatophyta</taxon>
        <taxon>Magnoliopsida</taxon>
        <taxon>eudicotyledons</taxon>
        <taxon>Gunneridae</taxon>
        <taxon>Pentapetalae</taxon>
        <taxon>rosids</taxon>
        <taxon>fabids</taxon>
        <taxon>Rosales</taxon>
        <taxon>Cannabaceae</taxon>
        <taxon>Cannabis</taxon>
    </lineage>
</organism>